<sequence>MKITDIYQTLEDRQNDEEVEDHGPYFCSERYANGILKSGTKEPWLGEGYYFWDTRIADARWWGDTVYSSKGYIICKTTYDQNSPLLYDLVGDIRQFDEFIECAKLIKEQRNLKTVKFPVVLAYMKKEKEDFNYKAIRVWPHPNTFEKTPVRFPDAKVVLCKPDKIQICFFDKTLLTEPYRIVGKKAFTANQTI</sequence>
<reference evidence="2" key="1">
    <citation type="submission" date="2019-09" db="EMBL/GenBank/DDBJ databases">
        <title>Distinct polysaccharide growth profiles of human intestinal Prevotella copri isolates.</title>
        <authorList>
            <person name="Fehlner-Peach H."/>
            <person name="Magnabosco C."/>
            <person name="Raghavan V."/>
            <person name="Scher J.U."/>
            <person name="Tett A."/>
            <person name="Cox L.M."/>
            <person name="Gottsegen C."/>
            <person name="Watters A."/>
            <person name="Wiltshire- Gordon J.D."/>
            <person name="Segata N."/>
            <person name="Bonneau R."/>
            <person name="Littman D.R."/>
        </authorList>
    </citation>
    <scope>NUCLEOTIDE SEQUENCE [LARGE SCALE GENOMIC DNA]</scope>
    <source>
        <strain evidence="2">BU41712</strain>
    </source>
</reference>
<name>A0AA90UVT7_9BACT</name>
<evidence type="ECO:0000313" key="2">
    <source>
        <dbReference type="Proteomes" id="UP000423156"/>
    </source>
</evidence>
<evidence type="ECO:0000313" key="1">
    <source>
        <dbReference type="EMBL" id="MQN79050.1"/>
    </source>
</evidence>
<dbReference type="Proteomes" id="UP000423156">
    <property type="component" value="Unassembled WGS sequence"/>
</dbReference>
<protein>
    <submittedName>
        <fullName evidence="1">Uncharacterized protein</fullName>
    </submittedName>
</protein>
<dbReference type="RefSeq" id="WP_153093704.1">
    <property type="nucleotide sequence ID" value="NZ_VZBX01000138.1"/>
</dbReference>
<dbReference type="AlphaFoldDB" id="A0AA90UVT7"/>
<proteinExistence type="predicted"/>
<dbReference type="EMBL" id="VZBZ01000164">
    <property type="protein sequence ID" value="MQN79050.1"/>
    <property type="molecule type" value="Genomic_DNA"/>
</dbReference>
<accession>A0AA90UVT7</accession>
<comment type="caution">
    <text evidence="1">The sequence shown here is derived from an EMBL/GenBank/DDBJ whole genome shotgun (WGS) entry which is preliminary data.</text>
</comment>
<organism evidence="1 2">
    <name type="scientific">Segatella copri</name>
    <dbReference type="NCBI Taxonomy" id="165179"/>
    <lineage>
        <taxon>Bacteria</taxon>
        <taxon>Pseudomonadati</taxon>
        <taxon>Bacteroidota</taxon>
        <taxon>Bacteroidia</taxon>
        <taxon>Bacteroidales</taxon>
        <taxon>Prevotellaceae</taxon>
        <taxon>Segatella</taxon>
    </lineage>
</organism>
<gene>
    <name evidence="1" type="ORF">F7D71_14540</name>
</gene>